<organism evidence="6 7">
    <name type="scientific">Klebsiella pneumoniae</name>
    <dbReference type="NCBI Taxonomy" id="573"/>
    <lineage>
        <taxon>Bacteria</taxon>
        <taxon>Pseudomonadati</taxon>
        <taxon>Pseudomonadota</taxon>
        <taxon>Gammaproteobacteria</taxon>
        <taxon>Enterobacterales</taxon>
        <taxon>Enterobacteriaceae</taxon>
        <taxon>Klebsiella/Raoultella group</taxon>
        <taxon>Klebsiella</taxon>
        <taxon>Klebsiella pneumoniae complex</taxon>
    </lineage>
</organism>
<evidence type="ECO:0000256" key="2">
    <source>
        <dbReference type="ARBA" id="ARBA00022990"/>
    </source>
</evidence>
<dbReference type="Gene3D" id="3.60.40.10">
    <property type="entry name" value="PPM-type phosphatase domain"/>
    <property type="match status" value="1"/>
</dbReference>
<dbReference type="PANTHER" id="PTHR43228:SF1">
    <property type="entry name" value="TWO-COMPONENT RESPONSE REGULATOR ARR22"/>
    <property type="match status" value="1"/>
</dbReference>
<dbReference type="Proteomes" id="UP000255239">
    <property type="component" value="Unassembled WGS sequence"/>
</dbReference>
<dbReference type="NCBIfam" id="NF007969">
    <property type="entry name" value="PRK10693.1"/>
    <property type="match status" value="1"/>
</dbReference>
<dbReference type="InterPro" id="IPR011006">
    <property type="entry name" value="CheY-like_superfamily"/>
</dbReference>
<dbReference type="CDD" id="cd00156">
    <property type="entry name" value="REC"/>
    <property type="match status" value="1"/>
</dbReference>
<keyword evidence="1" id="KW-0283">Flagellar rotation</keyword>
<proteinExistence type="predicted"/>
<dbReference type="InterPro" id="IPR001789">
    <property type="entry name" value="Sig_transdc_resp-reg_receiver"/>
</dbReference>
<evidence type="ECO:0000256" key="1">
    <source>
        <dbReference type="ARBA" id="ARBA00022779"/>
    </source>
</evidence>
<dbReference type="GO" id="GO:0097588">
    <property type="term" value="P:archaeal or bacterial-type flagellum-dependent cell motility"/>
    <property type="evidence" value="ECO:0007669"/>
    <property type="project" value="UniProtKB-KW"/>
</dbReference>
<dbReference type="Gene3D" id="3.40.50.2300">
    <property type="match status" value="1"/>
</dbReference>
<dbReference type="SUPFAM" id="SSF52172">
    <property type="entry name" value="CheY-like"/>
    <property type="match status" value="1"/>
</dbReference>
<dbReference type="InterPro" id="IPR052048">
    <property type="entry name" value="ST_Response_Regulator"/>
</dbReference>
<dbReference type="EMBL" id="UGMG01000001">
    <property type="protein sequence ID" value="STV54311.1"/>
    <property type="molecule type" value="Genomic_DNA"/>
</dbReference>
<reference evidence="6 7" key="1">
    <citation type="submission" date="2018-06" db="EMBL/GenBank/DDBJ databases">
        <authorList>
            <consortium name="Pathogen Informatics"/>
            <person name="Doyle S."/>
        </authorList>
    </citation>
    <scope>NUCLEOTIDE SEQUENCE [LARGE SCALE GENOMIC DNA]</scope>
    <source>
        <strain evidence="6 7">NCTC11679</strain>
    </source>
</reference>
<accession>A0A378BV11</accession>
<dbReference type="PANTHER" id="PTHR43228">
    <property type="entry name" value="TWO-COMPONENT RESPONSE REGULATOR"/>
    <property type="match status" value="1"/>
</dbReference>
<dbReference type="SMART" id="SM00448">
    <property type="entry name" value="REC"/>
    <property type="match status" value="1"/>
</dbReference>
<feature type="modified residue" description="4-aspartylphosphate" evidence="4">
    <location>
        <position position="58"/>
    </location>
</feature>
<keyword evidence="2" id="KW-0007">Acetylation</keyword>
<evidence type="ECO:0000256" key="3">
    <source>
        <dbReference type="ARBA" id="ARBA00040987"/>
    </source>
</evidence>
<protein>
    <recommendedName>
        <fullName evidence="3">Chemotaxis protein CheY</fullName>
    </recommendedName>
</protein>
<dbReference type="InterPro" id="IPR036457">
    <property type="entry name" value="PPM-type-like_dom_sf"/>
</dbReference>
<name>A0A378BV11_KLEPN</name>
<dbReference type="Pfam" id="PF00072">
    <property type="entry name" value="Response_reg"/>
    <property type="match status" value="1"/>
</dbReference>
<dbReference type="PROSITE" id="PS50110">
    <property type="entry name" value="RESPONSE_REGULATORY"/>
    <property type="match status" value="1"/>
</dbReference>
<evidence type="ECO:0000259" key="5">
    <source>
        <dbReference type="PROSITE" id="PS50110"/>
    </source>
</evidence>
<feature type="domain" description="Response regulatory" evidence="5">
    <location>
        <begin position="9"/>
        <end position="123"/>
    </location>
</feature>
<keyword evidence="4" id="KW-0597">Phosphoprotein</keyword>
<gene>
    <name evidence="6" type="primary">hnr</name>
    <name evidence="6" type="ORF">NCTC11679_02158</name>
</gene>
<sequence length="282" mass="31500">MTQPLAGKQILIVEDEPVFRSLLHGWLTSLGATTFQAEDGKDALHKMTEVHPDLMICDISMPRMNGLELVETLRNRGEQLPILMISATENMADIAKALRLGVQDVLLKPVKDFDRLRETVYACLYPAMFSSRVEEEERLFEDWDALVSNPIAASRLLQELQPPVQQEMSHCRIHYRQLVSADKPGLVLDIAPLSENDLAFYCLDVTRAGDNGVLAALLLRALFNGLLQEQLAHQGQRLPEMGSLLKQVNQLLRQANLPGQFPLLVGYYHSGLKKFNSGVSGT</sequence>
<evidence type="ECO:0000313" key="7">
    <source>
        <dbReference type="Proteomes" id="UP000255239"/>
    </source>
</evidence>
<evidence type="ECO:0000256" key="4">
    <source>
        <dbReference type="PROSITE-ProRule" id="PRU00169"/>
    </source>
</evidence>
<dbReference type="AlphaFoldDB" id="A0A378BV11"/>
<dbReference type="GO" id="GO:0000160">
    <property type="term" value="P:phosphorelay signal transduction system"/>
    <property type="evidence" value="ECO:0007669"/>
    <property type="project" value="InterPro"/>
</dbReference>
<evidence type="ECO:0000313" key="6">
    <source>
        <dbReference type="EMBL" id="STV54311.1"/>
    </source>
</evidence>